<evidence type="ECO:0000256" key="2">
    <source>
        <dbReference type="SAM" id="SignalP"/>
    </source>
</evidence>
<organism evidence="3 4">
    <name type="scientific">Orchesella cincta</name>
    <name type="common">Springtail</name>
    <name type="synonym">Podura cincta</name>
    <dbReference type="NCBI Taxonomy" id="48709"/>
    <lineage>
        <taxon>Eukaryota</taxon>
        <taxon>Metazoa</taxon>
        <taxon>Ecdysozoa</taxon>
        <taxon>Arthropoda</taxon>
        <taxon>Hexapoda</taxon>
        <taxon>Collembola</taxon>
        <taxon>Entomobryomorpha</taxon>
        <taxon>Entomobryoidea</taxon>
        <taxon>Orchesellidae</taxon>
        <taxon>Orchesellinae</taxon>
        <taxon>Orchesella</taxon>
    </lineage>
</organism>
<protein>
    <submittedName>
        <fullName evidence="3">Uncharacterized protein</fullName>
    </submittedName>
</protein>
<evidence type="ECO:0000256" key="1">
    <source>
        <dbReference type="SAM" id="Phobius"/>
    </source>
</evidence>
<evidence type="ECO:0000313" key="4">
    <source>
        <dbReference type="Proteomes" id="UP000094527"/>
    </source>
</evidence>
<gene>
    <name evidence="3" type="ORF">Ocin01_08991</name>
</gene>
<keyword evidence="1" id="KW-0472">Membrane</keyword>
<feature type="signal peptide" evidence="2">
    <location>
        <begin position="1"/>
        <end position="23"/>
    </location>
</feature>
<dbReference type="Proteomes" id="UP000094527">
    <property type="component" value="Unassembled WGS sequence"/>
</dbReference>
<evidence type="ECO:0000313" key="3">
    <source>
        <dbReference type="EMBL" id="ODM97683.1"/>
    </source>
</evidence>
<dbReference type="EMBL" id="LJIJ01000420">
    <property type="protein sequence ID" value="ODM97683.1"/>
    <property type="molecule type" value="Genomic_DNA"/>
</dbReference>
<keyword evidence="1" id="KW-1133">Transmembrane helix</keyword>
<comment type="caution">
    <text evidence="3">The sequence shown here is derived from an EMBL/GenBank/DDBJ whole genome shotgun (WGS) entry which is preliminary data.</text>
</comment>
<proteinExistence type="predicted"/>
<dbReference type="AlphaFoldDB" id="A0A1D2MXB7"/>
<name>A0A1D2MXB7_ORCCI</name>
<keyword evidence="4" id="KW-1185">Reference proteome</keyword>
<accession>A0A1D2MXB7</accession>
<keyword evidence="1" id="KW-0812">Transmembrane</keyword>
<reference evidence="3 4" key="1">
    <citation type="journal article" date="2016" name="Genome Biol. Evol.">
        <title>Gene Family Evolution Reflects Adaptation to Soil Environmental Stressors in the Genome of the Collembolan Orchesella cincta.</title>
        <authorList>
            <person name="Faddeeva-Vakhrusheva A."/>
            <person name="Derks M.F."/>
            <person name="Anvar S.Y."/>
            <person name="Agamennone V."/>
            <person name="Suring W."/>
            <person name="Smit S."/>
            <person name="van Straalen N.M."/>
            <person name="Roelofs D."/>
        </authorList>
    </citation>
    <scope>NUCLEOTIDE SEQUENCE [LARGE SCALE GENOMIC DNA]</scope>
    <source>
        <tissue evidence="3">Mixed pool</tissue>
    </source>
</reference>
<sequence length="411" mass="44894">MKSKVLWVATLLAMGIFIPPLQSVPLSDNGILPPNTATDHDSPAPTLPEQKTLARNPTTIIKEGNVSQIIEALGLLSGVGVEESASDSNLQPMEIQINYITINMTELLAGGSEYDPDLDADDEEIDDVGMIGTSDEDNYIGLFNEENRNGNNDGQEEDSNNLPINLKELDNMANELGSWALCIKIYEGIINGTTPPLNTDAVKKENIMIDGSKAFRFIGQCKLFFSFVLQTFDTLDGNQQTLKAESLPAVSYDEFLHPTPNPNNAFATEEENVVGLAVAEHPTELHEYVVDGPSSSSSLSYAFHPLTGYNVVAETAGNSGADHAEKISVDDETQKNDSKDDNQKGYRLGLIIVITFFASIILASFLFGVICENIRQGRNAGTKQFRTEDVHGFFLQLQKSHDKEYLAKAKA</sequence>
<feature type="transmembrane region" description="Helical" evidence="1">
    <location>
        <begin position="348"/>
        <end position="370"/>
    </location>
</feature>
<feature type="chain" id="PRO_5008904700" evidence="2">
    <location>
        <begin position="24"/>
        <end position="411"/>
    </location>
</feature>
<keyword evidence="2" id="KW-0732">Signal</keyword>